<reference evidence="2 3" key="1">
    <citation type="submission" date="2023-12" db="EMBL/GenBank/DDBJ databases">
        <title>Streptomyces sp. V4-01.</title>
        <authorList>
            <person name="Somphong A."/>
            <person name="Phongsopitanun W."/>
        </authorList>
    </citation>
    <scope>NUCLEOTIDE SEQUENCE [LARGE SCALE GENOMIC DNA]</scope>
    <source>
        <strain evidence="2 3">V4-01</strain>
    </source>
</reference>
<evidence type="ECO:0000313" key="3">
    <source>
        <dbReference type="Proteomes" id="UP001344658"/>
    </source>
</evidence>
<keyword evidence="3" id="KW-1185">Reference proteome</keyword>
<proteinExistence type="predicted"/>
<dbReference type="EMBL" id="JAZEWV010000018">
    <property type="protein sequence ID" value="MEE4544504.1"/>
    <property type="molecule type" value="Genomic_DNA"/>
</dbReference>
<feature type="compositionally biased region" description="Basic residues" evidence="1">
    <location>
        <begin position="208"/>
        <end position="221"/>
    </location>
</feature>
<evidence type="ECO:0000256" key="1">
    <source>
        <dbReference type="SAM" id="MobiDB-lite"/>
    </source>
</evidence>
<accession>A0ABU7PGS6</accession>
<gene>
    <name evidence="2" type="ORF">V2S66_21305</name>
</gene>
<feature type="compositionally biased region" description="Polar residues" evidence="1">
    <location>
        <begin position="188"/>
        <end position="197"/>
    </location>
</feature>
<protein>
    <submittedName>
        <fullName evidence="2">Uncharacterized protein</fullName>
    </submittedName>
</protein>
<organism evidence="2 3">
    <name type="scientific">Actinacidiphila polyblastidii</name>
    <dbReference type="NCBI Taxonomy" id="3110430"/>
    <lineage>
        <taxon>Bacteria</taxon>
        <taxon>Bacillati</taxon>
        <taxon>Actinomycetota</taxon>
        <taxon>Actinomycetes</taxon>
        <taxon>Kitasatosporales</taxon>
        <taxon>Streptomycetaceae</taxon>
        <taxon>Actinacidiphila</taxon>
    </lineage>
</organism>
<feature type="region of interest" description="Disordered" evidence="1">
    <location>
        <begin position="183"/>
        <end position="221"/>
    </location>
</feature>
<dbReference type="Proteomes" id="UP001344658">
    <property type="component" value="Unassembled WGS sequence"/>
</dbReference>
<sequence>MSDNVEPATLLVRSFPNVLSLRGEPNEPQMPREKSFAHIRNVLLRNGLQDFQTVGSDIAATIEALWLVAGEHGARRIDTYFMDRANDTYYTAIKGTPAYDTGMQAMALGEAKRWATEHSNSPSAGTEFATNLTVPQRIEMTKLIGNAFDVARRFEHHGRAQGDSFGGPAISPSELRSSVAGLMRPVSGLNSSGTASHRTPAGADQVQTRHRSKGSGHSNGR</sequence>
<dbReference type="RefSeq" id="WP_330797500.1">
    <property type="nucleotide sequence ID" value="NZ_JAZEWV010000018.1"/>
</dbReference>
<name>A0ABU7PGS6_9ACTN</name>
<evidence type="ECO:0000313" key="2">
    <source>
        <dbReference type="EMBL" id="MEE4544504.1"/>
    </source>
</evidence>
<comment type="caution">
    <text evidence="2">The sequence shown here is derived from an EMBL/GenBank/DDBJ whole genome shotgun (WGS) entry which is preliminary data.</text>
</comment>